<reference evidence="1" key="1">
    <citation type="submission" date="2020-07" db="EMBL/GenBank/DDBJ databases">
        <authorList>
            <person name="Lin J."/>
        </authorList>
    </citation>
    <scope>NUCLEOTIDE SEQUENCE</scope>
</reference>
<sequence length="206" mass="23254">MGRIPQPLAWSKAFFGNVRELNPASHGDPRSLRPSKDQAIRLMRDRISRTFWWVVDSVPTYGSSPENCVCQLGTKIQKFDSLDSSRVSLQQSLYRNKVGLVPVQGLMVVPYSHRACTGTEPQTPRREPRVCIFVGLVPVQEPVYRYKEADFVQFELQGCFCFCSLSFSTPRPLGLLLSSDHREGKVGHPSSPSPLDLIPFSWILED</sequence>
<evidence type="ECO:0000313" key="1">
    <source>
        <dbReference type="EMBL" id="CAD1831610.1"/>
    </source>
</evidence>
<accession>A0A6V7PL76</accession>
<dbReference type="AlphaFoldDB" id="A0A6V7PL76"/>
<gene>
    <name evidence="1" type="ORF">CB5_LOCUS14821</name>
</gene>
<proteinExistence type="predicted"/>
<dbReference type="EMBL" id="LR862149">
    <property type="protein sequence ID" value="CAD1831610.1"/>
    <property type="molecule type" value="Genomic_DNA"/>
</dbReference>
<organism evidence="1">
    <name type="scientific">Ananas comosus var. bracteatus</name>
    <name type="common">red pineapple</name>
    <dbReference type="NCBI Taxonomy" id="296719"/>
    <lineage>
        <taxon>Eukaryota</taxon>
        <taxon>Viridiplantae</taxon>
        <taxon>Streptophyta</taxon>
        <taxon>Embryophyta</taxon>
        <taxon>Tracheophyta</taxon>
        <taxon>Spermatophyta</taxon>
        <taxon>Magnoliopsida</taxon>
        <taxon>Liliopsida</taxon>
        <taxon>Poales</taxon>
        <taxon>Bromeliaceae</taxon>
        <taxon>Bromelioideae</taxon>
        <taxon>Ananas</taxon>
    </lineage>
</organism>
<protein>
    <submittedName>
        <fullName evidence="1">Uncharacterized protein</fullName>
    </submittedName>
</protein>
<name>A0A6V7PL76_ANACO</name>